<comment type="caution">
    <text evidence="1">The sequence shown here is derived from an EMBL/GenBank/DDBJ whole genome shotgun (WGS) entry which is preliminary data.</text>
</comment>
<accession>A0AAV8T3F4</accession>
<proteinExistence type="predicted"/>
<dbReference type="AlphaFoldDB" id="A0AAV8T3F4"/>
<evidence type="ECO:0000313" key="2">
    <source>
        <dbReference type="Proteomes" id="UP001159364"/>
    </source>
</evidence>
<dbReference type="Proteomes" id="UP001159364">
    <property type="component" value="Linkage Group LG07"/>
</dbReference>
<gene>
    <name evidence="1" type="ORF">K2173_021892</name>
</gene>
<dbReference type="EMBL" id="JAIWQS010000007">
    <property type="protein sequence ID" value="KAJ8760854.1"/>
    <property type="molecule type" value="Genomic_DNA"/>
</dbReference>
<protein>
    <submittedName>
        <fullName evidence="1">Uncharacterized protein</fullName>
    </submittedName>
</protein>
<keyword evidence="2" id="KW-1185">Reference proteome</keyword>
<sequence>MLRLDDAYVVRSREIGGGHFSLSLSLFHANQFVSCRPLRFPFLVLALHPIAPLLHCPTSLPPRHSLFLLLPHPTTKVFQCDEFDSNKSKGL</sequence>
<evidence type="ECO:0000313" key="1">
    <source>
        <dbReference type="EMBL" id="KAJ8760854.1"/>
    </source>
</evidence>
<organism evidence="1 2">
    <name type="scientific">Erythroxylum novogranatense</name>
    <dbReference type="NCBI Taxonomy" id="1862640"/>
    <lineage>
        <taxon>Eukaryota</taxon>
        <taxon>Viridiplantae</taxon>
        <taxon>Streptophyta</taxon>
        <taxon>Embryophyta</taxon>
        <taxon>Tracheophyta</taxon>
        <taxon>Spermatophyta</taxon>
        <taxon>Magnoliopsida</taxon>
        <taxon>eudicotyledons</taxon>
        <taxon>Gunneridae</taxon>
        <taxon>Pentapetalae</taxon>
        <taxon>rosids</taxon>
        <taxon>fabids</taxon>
        <taxon>Malpighiales</taxon>
        <taxon>Erythroxylaceae</taxon>
        <taxon>Erythroxylum</taxon>
    </lineage>
</organism>
<reference evidence="1 2" key="1">
    <citation type="submission" date="2021-09" db="EMBL/GenBank/DDBJ databases">
        <title>Genomic insights and catalytic innovation underlie evolution of tropane alkaloids biosynthesis.</title>
        <authorList>
            <person name="Wang Y.-J."/>
            <person name="Tian T."/>
            <person name="Huang J.-P."/>
            <person name="Huang S.-X."/>
        </authorList>
    </citation>
    <scope>NUCLEOTIDE SEQUENCE [LARGE SCALE GENOMIC DNA]</scope>
    <source>
        <strain evidence="1">KIB-2018</strain>
        <tissue evidence="1">Leaf</tissue>
    </source>
</reference>
<name>A0AAV8T3F4_9ROSI</name>